<evidence type="ECO:0000313" key="2">
    <source>
        <dbReference type="Proteomes" id="UP000529843"/>
    </source>
</evidence>
<name>A0A7K4NM66_9ARCH</name>
<comment type="caution">
    <text evidence="1">The sequence shown here is derived from an EMBL/GenBank/DDBJ whole genome shotgun (WGS) entry which is preliminary data.</text>
</comment>
<proteinExistence type="predicted"/>
<dbReference type="Proteomes" id="UP000529843">
    <property type="component" value="Unassembled WGS sequence"/>
</dbReference>
<organism evidence="1 2">
    <name type="scientific">Marine Group I thaumarchaeote</name>
    <dbReference type="NCBI Taxonomy" id="2511932"/>
    <lineage>
        <taxon>Archaea</taxon>
        <taxon>Nitrososphaerota</taxon>
        <taxon>Marine Group I</taxon>
    </lineage>
</organism>
<evidence type="ECO:0000313" key="1">
    <source>
        <dbReference type="EMBL" id="NWK02398.1"/>
    </source>
</evidence>
<dbReference type="EMBL" id="JACAST010000029">
    <property type="protein sequence ID" value="NWK02398.1"/>
    <property type="molecule type" value="Genomic_DNA"/>
</dbReference>
<sequence>MKKFIALLLSVILVTLIAGSVQSIYADHLEQDQGIFVSDAEVILATTEDSNYQVYLQMVLRNGDDQLINVTESTANGSFIPHKITDHVFDTLMGEKEIITIDNIKYEKVQYIFNPTLEQRFLGLYPIFSAITLEFISEPGPQSIKLYEESQDYSIWKIHYCAEFEGHGLHCIPIFQVLVPTMTIEPDDVVTHQWTVLRVLS</sequence>
<dbReference type="AlphaFoldDB" id="A0A7K4NM66"/>
<accession>A0A7K4NM66</accession>
<reference evidence="1 2" key="1">
    <citation type="journal article" date="2019" name="Environ. Microbiol.">
        <title>Genomics insights into ecotype formation of ammonia-oxidizing archaea in the deep ocean.</title>
        <authorList>
            <person name="Wang Y."/>
            <person name="Huang J.M."/>
            <person name="Cui G.J."/>
            <person name="Nunoura T."/>
            <person name="Takaki Y."/>
            <person name="Li W.L."/>
            <person name="Li J."/>
            <person name="Gao Z.M."/>
            <person name="Takai K."/>
            <person name="Zhang A.Q."/>
            <person name="Stepanauskas R."/>
        </authorList>
    </citation>
    <scope>NUCLEOTIDE SEQUENCE [LARGE SCALE GENOMIC DNA]</scope>
    <source>
        <strain evidence="1 2">N8</strain>
    </source>
</reference>
<protein>
    <submittedName>
        <fullName evidence="1">Uncharacterized protein</fullName>
    </submittedName>
</protein>
<gene>
    <name evidence="1" type="ORF">HX804_03730</name>
</gene>